<protein>
    <submittedName>
        <fullName evidence="2">Uncharacterized protein</fullName>
    </submittedName>
</protein>
<feature type="region of interest" description="Disordered" evidence="1">
    <location>
        <begin position="30"/>
        <end position="56"/>
    </location>
</feature>
<accession>A6NZ60</accession>
<organism evidence="2 3">
    <name type="scientific">Pseudoflavonifractor capillosus ATCC 29799</name>
    <dbReference type="NCBI Taxonomy" id="411467"/>
    <lineage>
        <taxon>Bacteria</taxon>
        <taxon>Bacillati</taxon>
        <taxon>Bacillota</taxon>
        <taxon>Clostridia</taxon>
        <taxon>Eubacteriales</taxon>
        <taxon>Oscillospiraceae</taxon>
        <taxon>Pseudoflavonifractor</taxon>
    </lineage>
</organism>
<dbReference type="AlphaFoldDB" id="A6NZ60"/>
<comment type="caution">
    <text evidence="2">The sequence shown here is derived from an EMBL/GenBank/DDBJ whole genome shotgun (WGS) entry which is preliminary data.</text>
</comment>
<dbReference type="Proteomes" id="UP000003639">
    <property type="component" value="Unassembled WGS sequence"/>
</dbReference>
<evidence type="ECO:0000313" key="3">
    <source>
        <dbReference type="Proteomes" id="UP000003639"/>
    </source>
</evidence>
<gene>
    <name evidence="2" type="ORF">BACCAP_03511</name>
</gene>
<name>A6NZ60_9FIRM</name>
<evidence type="ECO:0000256" key="1">
    <source>
        <dbReference type="SAM" id="MobiDB-lite"/>
    </source>
</evidence>
<reference evidence="2 3" key="2">
    <citation type="submission" date="2007-06" db="EMBL/GenBank/DDBJ databases">
        <title>Draft genome sequence of Pseudoflavonifractor capillosus ATCC 29799.</title>
        <authorList>
            <person name="Sudarsanam P."/>
            <person name="Ley R."/>
            <person name="Guruge J."/>
            <person name="Turnbaugh P.J."/>
            <person name="Mahowald M."/>
            <person name="Liep D."/>
            <person name="Gordon J."/>
        </authorList>
    </citation>
    <scope>NUCLEOTIDE SEQUENCE [LARGE SCALE GENOMIC DNA]</scope>
    <source>
        <strain evidence="2 3">ATCC 29799</strain>
    </source>
</reference>
<reference evidence="2 3" key="1">
    <citation type="submission" date="2007-04" db="EMBL/GenBank/DDBJ databases">
        <authorList>
            <person name="Fulton L."/>
            <person name="Clifton S."/>
            <person name="Fulton B."/>
            <person name="Xu J."/>
            <person name="Minx P."/>
            <person name="Pepin K.H."/>
            <person name="Johnson M."/>
            <person name="Thiruvilangam P."/>
            <person name="Bhonagiri V."/>
            <person name="Nash W.E."/>
            <person name="Mardis E.R."/>
            <person name="Wilson R.K."/>
        </authorList>
    </citation>
    <scope>NUCLEOTIDE SEQUENCE [LARGE SCALE GENOMIC DNA]</scope>
    <source>
        <strain evidence="2 3">ATCC 29799</strain>
    </source>
</reference>
<dbReference type="STRING" id="411467.BACCAP_03511"/>
<keyword evidence="3" id="KW-1185">Reference proteome</keyword>
<evidence type="ECO:0000313" key="2">
    <source>
        <dbReference type="EMBL" id="EDM98709.1"/>
    </source>
</evidence>
<proteinExistence type="predicted"/>
<sequence>MGGIAEAEAFVPCGDRSFFCFSNQGRLADGPSINHPNTLQSTGAETAGDENLEELP</sequence>
<feature type="compositionally biased region" description="Acidic residues" evidence="1">
    <location>
        <begin position="47"/>
        <end position="56"/>
    </location>
</feature>
<feature type="compositionally biased region" description="Polar residues" evidence="1">
    <location>
        <begin position="34"/>
        <end position="44"/>
    </location>
</feature>
<dbReference type="EMBL" id="AAXG02000032">
    <property type="protein sequence ID" value="EDM98709.1"/>
    <property type="molecule type" value="Genomic_DNA"/>
</dbReference>